<protein>
    <submittedName>
        <fullName evidence="3">Tetratricopeptide repeat protein</fullName>
    </submittedName>
</protein>
<dbReference type="RefSeq" id="WP_277863802.1">
    <property type="nucleotide sequence ID" value="NZ_JARRAG010000002.1"/>
</dbReference>
<comment type="caution">
    <text evidence="3">The sequence shown here is derived from an EMBL/GenBank/DDBJ whole genome shotgun (WGS) entry which is preliminary data.</text>
</comment>
<keyword evidence="2" id="KW-1133">Transmembrane helix</keyword>
<dbReference type="SUPFAM" id="SSF48452">
    <property type="entry name" value="TPR-like"/>
    <property type="match status" value="1"/>
</dbReference>
<organism evidence="3 4">
    <name type="scientific">Paludisphaera mucosa</name>
    <dbReference type="NCBI Taxonomy" id="3030827"/>
    <lineage>
        <taxon>Bacteria</taxon>
        <taxon>Pseudomonadati</taxon>
        <taxon>Planctomycetota</taxon>
        <taxon>Planctomycetia</taxon>
        <taxon>Isosphaerales</taxon>
        <taxon>Isosphaeraceae</taxon>
        <taxon>Paludisphaera</taxon>
    </lineage>
</organism>
<evidence type="ECO:0000313" key="3">
    <source>
        <dbReference type="EMBL" id="MDG3007524.1"/>
    </source>
</evidence>
<evidence type="ECO:0000256" key="1">
    <source>
        <dbReference type="SAM" id="MobiDB-lite"/>
    </source>
</evidence>
<dbReference type="InterPro" id="IPR019734">
    <property type="entry name" value="TPR_rpt"/>
</dbReference>
<sequence length="400" mass="43402">MARRRPERRPNRPSPAARAGEIPKPAPARRVRWLIGAVGVAVAALGVVFIASRTDLGWLRRRAEAASAKKDWNGALALWRGVNASPAATAATWLEEGRACLALGRAAQGEAALRRATEIDPGAVRAWVLRLEILRVEDRWIDAAALGWRAFEAVAPEDRAAVLRELTLAALADLPDDLARDTLKKWIAADPDDFEAEAALLRRIGSDPRSDDPDQPARQARLEALTAKHPDRPGPREALATLLADGGDVGRGRGVLDAWPPAARDARYDRLRGRWDLEYEGRPEEAAAAFRRALDAAPHDWRTHYRLARALTILGRRDEAAAAARATARIREALDPMTLGPALEDALEKVERPSPRATIAEACARVGLERLARAWRDLPAAAAPGPAQPAAGWGTSRPTP</sequence>
<gene>
    <name evidence="3" type="ORF">PZE19_27495</name>
</gene>
<keyword evidence="2" id="KW-0472">Membrane</keyword>
<evidence type="ECO:0000313" key="4">
    <source>
        <dbReference type="Proteomes" id="UP001216907"/>
    </source>
</evidence>
<feature type="region of interest" description="Disordered" evidence="1">
    <location>
        <begin position="1"/>
        <end position="23"/>
    </location>
</feature>
<feature type="compositionally biased region" description="Low complexity" evidence="1">
    <location>
        <begin position="380"/>
        <end position="392"/>
    </location>
</feature>
<feature type="transmembrane region" description="Helical" evidence="2">
    <location>
        <begin position="33"/>
        <end position="52"/>
    </location>
</feature>
<dbReference type="InterPro" id="IPR011990">
    <property type="entry name" value="TPR-like_helical_dom_sf"/>
</dbReference>
<reference evidence="3 4" key="1">
    <citation type="submission" date="2023-03" db="EMBL/GenBank/DDBJ databases">
        <title>Paludisphaera mucosa sp. nov. a novel planctomycete from northern fen.</title>
        <authorList>
            <person name="Ivanova A."/>
        </authorList>
    </citation>
    <scope>NUCLEOTIDE SEQUENCE [LARGE SCALE GENOMIC DNA]</scope>
    <source>
        <strain evidence="3 4">Pla2</strain>
    </source>
</reference>
<evidence type="ECO:0000256" key="2">
    <source>
        <dbReference type="SAM" id="Phobius"/>
    </source>
</evidence>
<feature type="region of interest" description="Disordered" evidence="1">
    <location>
        <begin position="380"/>
        <end position="400"/>
    </location>
</feature>
<keyword evidence="2" id="KW-0812">Transmembrane</keyword>
<dbReference type="Proteomes" id="UP001216907">
    <property type="component" value="Unassembled WGS sequence"/>
</dbReference>
<dbReference type="Pfam" id="PF14559">
    <property type="entry name" value="TPR_19"/>
    <property type="match status" value="1"/>
</dbReference>
<proteinExistence type="predicted"/>
<accession>A0ABT6FIZ7</accession>
<keyword evidence="4" id="KW-1185">Reference proteome</keyword>
<dbReference type="Pfam" id="PF13181">
    <property type="entry name" value="TPR_8"/>
    <property type="match status" value="1"/>
</dbReference>
<dbReference type="EMBL" id="JARRAG010000002">
    <property type="protein sequence ID" value="MDG3007524.1"/>
    <property type="molecule type" value="Genomic_DNA"/>
</dbReference>
<dbReference type="Gene3D" id="1.25.40.10">
    <property type="entry name" value="Tetratricopeptide repeat domain"/>
    <property type="match status" value="2"/>
</dbReference>
<name>A0ABT6FIZ7_9BACT</name>